<organism evidence="1">
    <name type="scientific">Prunus dulcis</name>
    <name type="common">Almond</name>
    <name type="synonym">Amygdalus dulcis</name>
    <dbReference type="NCBI Taxonomy" id="3755"/>
    <lineage>
        <taxon>Eukaryota</taxon>
        <taxon>Viridiplantae</taxon>
        <taxon>Streptophyta</taxon>
        <taxon>Embryophyta</taxon>
        <taxon>Tracheophyta</taxon>
        <taxon>Spermatophyta</taxon>
        <taxon>Magnoliopsida</taxon>
        <taxon>eudicotyledons</taxon>
        <taxon>Gunneridae</taxon>
        <taxon>Pentapetalae</taxon>
        <taxon>rosids</taxon>
        <taxon>fabids</taxon>
        <taxon>Rosales</taxon>
        <taxon>Rosaceae</taxon>
        <taxon>Amygdaloideae</taxon>
        <taxon>Amygdaleae</taxon>
        <taxon>Prunus</taxon>
    </lineage>
</organism>
<proteinExistence type="predicted"/>
<reference evidence="1" key="1">
    <citation type="journal article" date="2019" name="Science">
        <title>Mutation of a bHLH transcription factor allowed almond domestication.</title>
        <authorList>
            <person name="Sanchez-Perez R."/>
            <person name="Pavan S."/>
            <person name="Mazzeo R."/>
            <person name="Moldovan C."/>
            <person name="Aiese Cigliano R."/>
            <person name="Del Cueto J."/>
            <person name="Ricciardi F."/>
            <person name="Lotti C."/>
            <person name="Ricciardi L."/>
            <person name="Dicenta F."/>
            <person name="Lopez-Marques R.L."/>
            <person name="Lindberg Moller B."/>
        </authorList>
    </citation>
    <scope>NUCLEOTIDE SEQUENCE</scope>
</reference>
<sequence>MFRTAIFRQPFLLRPATKSSATTYKLFASFSSSHKYPYPALIPSESTRKSSQTAIAPKASFEGFRDGIDRRAKV</sequence>
<evidence type="ECO:0000313" key="1">
    <source>
        <dbReference type="EMBL" id="BBH05524.1"/>
    </source>
</evidence>
<accession>A0A4Y1RMK9</accession>
<protein>
    <submittedName>
        <fullName evidence="1">Uncharacterized protein</fullName>
    </submittedName>
</protein>
<gene>
    <name evidence="1" type="ORF">Prudu_016934</name>
</gene>
<dbReference type="AlphaFoldDB" id="A0A4Y1RMK9"/>
<name>A0A4Y1RMK9_PRUDU</name>
<dbReference type="EMBL" id="AP019302">
    <property type="protein sequence ID" value="BBH05524.1"/>
    <property type="molecule type" value="Genomic_DNA"/>
</dbReference>